<evidence type="ECO:0000256" key="2">
    <source>
        <dbReference type="ARBA" id="ARBA00006275"/>
    </source>
</evidence>
<evidence type="ECO:0000259" key="7">
    <source>
        <dbReference type="Pfam" id="PF07980"/>
    </source>
</evidence>
<comment type="subcellular location">
    <subcellularLocation>
        <location evidence="1">Cell outer membrane</location>
    </subcellularLocation>
</comment>
<dbReference type="RefSeq" id="WP_229800989.1">
    <property type="nucleotide sequence ID" value="NZ_BMPB01000004.1"/>
</dbReference>
<dbReference type="PROSITE" id="PS51257">
    <property type="entry name" value="PROKAR_LIPOPROTEIN"/>
    <property type="match status" value="1"/>
</dbReference>
<dbReference type="Pfam" id="PF07980">
    <property type="entry name" value="SusD_RagB"/>
    <property type="match status" value="1"/>
</dbReference>
<keyword evidence="10" id="KW-1185">Reference proteome</keyword>
<dbReference type="Proteomes" id="UP000533637">
    <property type="component" value="Unassembled WGS sequence"/>
</dbReference>
<dbReference type="Pfam" id="PF14322">
    <property type="entry name" value="SusD-like_3"/>
    <property type="match status" value="1"/>
</dbReference>
<evidence type="ECO:0000256" key="5">
    <source>
        <dbReference type="ARBA" id="ARBA00023237"/>
    </source>
</evidence>
<dbReference type="SUPFAM" id="SSF48452">
    <property type="entry name" value="TPR-like"/>
    <property type="match status" value="1"/>
</dbReference>
<feature type="domain" description="RagB/SusD" evidence="7">
    <location>
        <begin position="292"/>
        <end position="594"/>
    </location>
</feature>
<dbReference type="EMBL" id="JACHOC010000001">
    <property type="protein sequence ID" value="MBB4620793.1"/>
    <property type="molecule type" value="Genomic_DNA"/>
</dbReference>
<reference evidence="9 10" key="1">
    <citation type="submission" date="2020-08" db="EMBL/GenBank/DDBJ databases">
        <title>Genomic Encyclopedia of Type Strains, Phase IV (KMG-IV): sequencing the most valuable type-strain genomes for metagenomic binning, comparative biology and taxonomic classification.</title>
        <authorList>
            <person name="Goeker M."/>
        </authorList>
    </citation>
    <scope>NUCLEOTIDE SEQUENCE [LARGE SCALE GENOMIC DNA]</scope>
    <source>
        <strain evidence="9 10">DSM 102983</strain>
    </source>
</reference>
<dbReference type="InterPro" id="IPR012944">
    <property type="entry name" value="SusD_RagB_dom"/>
</dbReference>
<organism evidence="9 10">
    <name type="scientific">Parabacteroides faecis</name>
    <dbReference type="NCBI Taxonomy" id="1217282"/>
    <lineage>
        <taxon>Bacteria</taxon>
        <taxon>Pseudomonadati</taxon>
        <taxon>Bacteroidota</taxon>
        <taxon>Bacteroidia</taxon>
        <taxon>Bacteroidales</taxon>
        <taxon>Tannerellaceae</taxon>
        <taxon>Parabacteroides</taxon>
    </lineage>
</organism>
<protein>
    <recommendedName>
        <fullName evidence="11">RagB/SusD family nutrient uptake outer membrane protein</fullName>
    </recommendedName>
</protein>
<name>A0ABR6KH21_9BACT</name>
<gene>
    <name evidence="9" type="ORF">GGQ57_000667</name>
</gene>
<keyword evidence="5" id="KW-0998">Cell outer membrane</keyword>
<sequence length="602" mass="69249">MKNYMNKTIKALALFAVSFFAFSSCESGLDYENTNAIVPDAVWKDSKMIDGFLNDIYGGLNPQWVFNASESDEGLNGAKDMNNYLRGILTVDNTCDSLRYKYVDKINFFLHNLKDVTTDVLSNEENQILAAQAKFWRAWTYWAMVKNLGGVPLILEPQDMSDKESLYKSRNKTSECVAQIIQDLDDAIAVLPGKYSDASDYGRITKAAAMAFKGRILLWYASPLFNPDNNKERWLAAYEANHAAVRLLDQEGYGLYPDFKQLWYDERNEEVIMVNQYFYPGHPINFNAIRPEPFTKDASNQNQPLMSLLLAFPKRDGSPMNLDVNRLKNDPQYNVDFMTDFYMNRDDRFYTSIYCGGTPYPTPDILSGQNSKVTFWNAWKWSEQDNKYNTLYLDYNIAGNPGVSGFFDRKGLDTTLINAEVGNGQTDWIEIRYAEVLMNMGECANEIGKTSEALQVLYDIRKRAGIEEGKGNYGVMASSQEDIRMAYINERQVEFAFEGKRLGDLRRLKRYDLLNNQERRHVLYLVLKPGEAVPALTETIMDSVVRKKFRFDYIDNVDGDDSYKFNLSMNHWFYALNPNQISQSMNKLEQNKEWGGTFDPLQ</sequence>
<evidence type="ECO:0000256" key="1">
    <source>
        <dbReference type="ARBA" id="ARBA00004442"/>
    </source>
</evidence>
<evidence type="ECO:0000256" key="6">
    <source>
        <dbReference type="SAM" id="SignalP"/>
    </source>
</evidence>
<feature type="chain" id="PRO_5046973231" description="RagB/SusD family nutrient uptake outer membrane protein" evidence="6">
    <location>
        <begin position="24"/>
        <end position="602"/>
    </location>
</feature>
<evidence type="ECO:0000313" key="9">
    <source>
        <dbReference type="EMBL" id="MBB4620793.1"/>
    </source>
</evidence>
<dbReference type="InterPro" id="IPR033985">
    <property type="entry name" value="SusD-like_N"/>
</dbReference>
<evidence type="ECO:0000259" key="8">
    <source>
        <dbReference type="Pfam" id="PF14322"/>
    </source>
</evidence>
<dbReference type="Gene3D" id="1.25.40.390">
    <property type="match status" value="1"/>
</dbReference>
<comment type="similarity">
    <text evidence="2">Belongs to the SusD family.</text>
</comment>
<evidence type="ECO:0000256" key="3">
    <source>
        <dbReference type="ARBA" id="ARBA00022729"/>
    </source>
</evidence>
<evidence type="ECO:0008006" key="11">
    <source>
        <dbReference type="Google" id="ProtNLM"/>
    </source>
</evidence>
<keyword evidence="3 6" id="KW-0732">Signal</keyword>
<accession>A0ABR6KH21</accession>
<keyword evidence="4" id="KW-0472">Membrane</keyword>
<dbReference type="InterPro" id="IPR011990">
    <property type="entry name" value="TPR-like_helical_dom_sf"/>
</dbReference>
<evidence type="ECO:0000313" key="10">
    <source>
        <dbReference type="Proteomes" id="UP000533637"/>
    </source>
</evidence>
<feature type="signal peptide" evidence="6">
    <location>
        <begin position="1"/>
        <end position="23"/>
    </location>
</feature>
<comment type="caution">
    <text evidence="9">The sequence shown here is derived from an EMBL/GenBank/DDBJ whole genome shotgun (WGS) entry which is preliminary data.</text>
</comment>
<proteinExistence type="inferred from homology"/>
<evidence type="ECO:0000256" key="4">
    <source>
        <dbReference type="ARBA" id="ARBA00023136"/>
    </source>
</evidence>
<feature type="domain" description="SusD-like N-terminal" evidence="8">
    <location>
        <begin position="98"/>
        <end position="218"/>
    </location>
</feature>